<evidence type="ECO:0000256" key="3">
    <source>
        <dbReference type="PROSITE-ProRule" id="PRU00169"/>
    </source>
</evidence>
<dbReference type="SMART" id="SM00086">
    <property type="entry name" value="PAC"/>
    <property type="match status" value="3"/>
</dbReference>
<dbReference type="SMART" id="SM00448">
    <property type="entry name" value="REC"/>
    <property type="match status" value="1"/>
</dbReference>
<dbReference type="Pfam" id="PF00990">
    <property type="entry name" value="GGDEF"/>
    <property type="match status" value="1"/>
</dbReference>
<feature type="domain" description="PAS" evidence="6">
    <location>
        <begin position="903"/>
        <end position="950"/>
    </location>
</feature>
<dbReference type="SUPFAM" id="SSF55785">
    <property type="entry name" value="PYP-like sensor domain (PAS domain)"/>
    <property type="match status" value="3"/>
</dbReference>
<dbReference type="SMART" id="SM00091">
    <property type="entry name" value="PAS"/>
    <property type="match status" value="3"/>
</dbReference>
<dbReference type="InterPro" id="IPR003018">
    <property type="entry name" value="GAF"/>
</dbReference>
<dbReference type="PANTHER" id="PTHR44757:SF2">
    <property type="entry name" value="BIOFILM ARCHITECTURE MAINTENANCE PROTEIN MBAA"/>
    <property type="match status" value="1"/>
</dbReference>
<evidence type="ECO:0000256" key="4">
    <source>
        <dbReference type="SAM" id="Phobius"/>
    </source>
</evidence>
<dbReference type="PROSITE" id="PS50883">
    <property type="entry name" value="EAL"/>
    <property type="match status" value="1"/>
</dbReference>
<keyword evidence="2" id="KW-0418">Kinase</keyword>
<dbReference type="Gene3D" id="3.30.450.20">
    <property type="entry name" value="PAS domain"/>
    <property type="match status" value="3"/>
</dbReference>
<dbReference type="Pfam" id="PF13426">
    <property type="entry name" value="PAS_9"/>
    <property type="match status" value="1"/>
</dbReference>
<protein>
    <recommendedName>
        <fullName evidence="12">Diguanylate cyclase</fullName>
    </recommendedName>
</protein>
<dbReference type="SUPFAM" id="SSF141868">
    <property type="entry name" value="EAL domain-like"/>
    <property type="match status" value="1"/>
</dbReference>
<keyword evidence="4" id="KW-1133">Transmembrane helix</keyword>
<evidence type="ECO:0000259" key="7">
    <source>
        <dbReference type="PROSITE" id="PS50113"/>
    </source>
</evidence>
<feature type="domain" description="PAC" evidence="7">
    <location>
        <begin position="977"/>
        <end position="1031"/>
    </location>
</feature>
<dbReference type="Pfam" id="PF13185">
    <property type="entry name" value="GAF_2"/>
    <property type="match status" value="1"/>
</dbReference>
<feature type="transmembrane region" description="Helical" evidence="4">
    <location>
        <begin position="75"/>
        <end position="96"/>
    </location>
</feature>
<feature type="transmembrane region" description="Helical" evidence="4">
    <location>
        <begin position="177"/>
        <end position="198"/>
    </location>
</feature>
<dbReference type="InterPro" id="IPR029787">
    <property type="entry name" value="Nucleotide_cyclase"/>
</dbReference>
<keyword evidence="4" id="KW-0812">Transmembrane</keyword>
<evidence type="ECO:0000313" key="10">
    <source>
        <dbReference type="EMBL" id="GHG60804.1"/>
    </source>
</evidence>
<dbReference type="InterPro" id="IPR011006">
    <property type="entry name" value="CheY-like_superfamily"/>
</dbReference>
<dbReference type="Gene3D" id="3.20.20.450">
    <property type="entry name" value="EAL domain"/>
    <property type="match status" value="1"/>
</dbReference>
<dbReference type="CDD" id="cd00130">
    <property type="entry name" value="PAS"/>
    <property type="match status" value="3"/>
</dbReference>
<dbReference type="Pfam" id="PF00563">
    <property type="entry name" value="EAL"/>
    <property type="match status" value="1"/>
</dbReference>
<dbReference type="Pfam" id="PF08448">
    <property type="entry name" value="PAS_4"/>
    <property type="match status" value="1"/>
</dbReference>
<evidence type="ECO:0000259" key="8">
    <source>
        <dbReference type="PROSITE" id="PS50883"/>
    </source>
</evidence>
<keyword evidence="11" id="KW-1185">Reference proteome</keyword>
<dbReference type="Pfam" id="PF00072">
    <property type="entry name" value="Response_reg"/>
    <property type="match status" value="1"/>
</dbReference>
<dbReference type="NCBIfam" id="TIGR00254">
    <property type="entry name" value="GGDEF"/>
    <property type="match status" value="1"/>
</dbReference>
<feature type="transmembrane region" description="Helical" evidence="4">
    <location>
        <begin position="210"/>
        <end position="227"/>
    </location>
</feature>
<dbReference type="Gene3D" id="3.40.50.2300">
    <property type="match status" value="1"/>
</dbReference>
<dbReference type="InterPro" id="IPR000160">
    <property type="entry name" value="GGDEF_dom"/>
</dbReference>
<evidence type="ECO:0000259" key="9">
    <source>
        <dbReference type="PROSITE" id="PS50887"/>
    </source>
</evidence>
<reference evidence="11" key="1">
    <citation type="journal article" date="2019" name="Int. J. Syst. Evol. Microbiol.">
        <title>The Global Catalogue of Microorganisms (GCM) 10K type strain sequencing project: providing services to taxonomists for standard genome sequencing and annotation.</title>
        <authorList>
            <consortium name="The Broad Institute Genomics Platform"/>
            <consortium name="The Broad Institute Genome Sequencing Center for Infectious Disease"/>
            <person name="Wu L."/>
            <person name="Ma J."/>
        </authorList>
    </citation>
    <scope>NUCLEOTIDE SEQUENCE [LARGE SCALE GENOMIC DNA]</scope>
    <source>
        <strain evidence="11">CGMCC 1.7003</strain>
    </source>
</reference>
<dbReference type="InterPro" id="IPR001610">
    <property type="entry name" value="PAC"/>
</dbReference>
<dbReference type="InterPro" id="IPR013656">
    <property type="entry name" value="PAS_4"/>
</dbReference>
<dbReference type="CDD" id="cd17569">
    <property type="entry name" value="REC_HupR-like"/>
    <property type="match status" value="1"/>
</dbReference>
<dbReference type="InterPro" id="IPR000700">
    <property type="entry name" value="PAS-assoc_C"/>
</dbReference>
<dbReference type="InterPro" id="IPR043128">
    <property type="entry name" value="Rev_trsase/Diguanyl_cyclase"/>
</dbReference>
<dbReference type="InterPro" id="IPR013655">
    <property type="entry name" value="PAS_fold_3"/>
</dbReference>
<dbReference type="NCBIfam" id="TIGR00229">
    <property type="entry name" value="sensory_box"/>
    <property type="match status" value="3"/>
</dbReference>
<dbReference type="PROSITE" id="PS50110">
    <property type="entry name" value="RESPONSE_REGULATORY"/>
    <property type="match status" value="1"/>
</dbReference>
<dbReference type="InterPro" id="IPR052155">
    <property type="entry name" value="Biofilm_reg_signaling"/>
</dbReference>
<dbReference type="Pfam" id="PF08447">
    <property type="entry name" value="PAS_3"/>
    <property type="match status" value="1"/>
</dbReference>
<feature type="transmembrane region" description="Helical" evidence="4">
    <location>
        <begin position="108"/>
        <end position="127"/>
    </location>
</feature>
<feature type="transmembrane region" description="Helical" evidence="4">
    <location>
        <begin position="47"/>
        <end position="68"/>
    </location>
</feature>
<feature type="modified residue" description="4-aspartylphosphate" evidence="3">
    <location>
        <position position="1521"/>
    </location>
</feature>
<feature type="domain" description="PAS" evidence="6">
    <location>
        <begin position="783"/>
        <end position="853"/>
    </location>
</feature>
<dbReference type="SUPFAM" id="SSF55073">
    <property type="entry name" value="Nucleotide cyclase"/>
    <property type="match status" value="1"/>
</dbReference>
<dbReference type="SMART" id="SM00052">
    <property type="entry name" value="EAL"/>
    <property type="match status" value="1"/>
</dbReference>
<evidence type="ECO:0000259" key="5">
    <source>
        <dbReference type="PROSITE" id="PS50110"/>
    </source>
</evidence>
<feature type="transmembrane region" description="Helical" evidence="4">
    <location>
        <begin position="12"/>
        <end position="35"/>
    </location>
</feature>
<accession>A0ABQ3KW90</accession>
<dbReference type="Proteomes" id="UP000659697">
    <property type="component" value="Unassembled WGS sequence"/>
</dbReference>
<sequence length="1600" mass="181258">MFSKVPGNFRLMIGFSLFYSSLALLLFGTLLVIFNQLLFRDPGHLRVIFPISGILLFTAAVFTLIAALNKRGSWLWCSLAVLSLTLFFYSPFITWFLPNANIEFLPGLQLFCWCLFIVGQLTGFKVRKLGIQRIRRMRSISNLCFGLLLVLVVFVILEDTGTLYGYKLGGAPSVALNTAIFLLFCALAGLTAPFASTFRLAEHKSSPGSWLALFLSIATMMLWLNFMHQLSITNKKVVAETTEKFQQQLDQIINEQRGLMYRLADRLASSPQSDFAHSLKLEFSSYLRDFTYLDYLAVVNASEQIQYSISKSEPESHWFDDYAMALTRIDTQNDIVIEPYLSFFYDSEVDHTFIRALLPRPNASNLIEIIAGIDFQNIMNALVPVIVPPGYAITLAYQDKSSFFIDQRQSDLEYFGLAEFTVSLFGEQHWRLQLHRDLKSALNLTRQISEVLLLAGWLAAMLALLSQQYQRQILHQQRRLLSSNQRLRLNLEAKRKLQSQHQQIMDNTGDIICMIDRNCRFLEVSQSCEWVLGYKAAELLGGAFMDFVHPDDRLLTEQEAENVFQGHFTQYFRNRYVHKDGHIVYLMWSSRYDAGLGIMYAIARDITELVKAEHYQQMQQRILLSISNERPLAEILEQVSFLAEQQQPLVKASVMLKVGQHLNLISAPSFSPRYHSAFAALPIADNTGSCGTAAFQKSLVVVNDIATDSKWRAGAPIALAEGVQACWSMPMISLKDEVLGTFALYCIEARAPNKDELELLVSCCRFAALAIARAQQKRLLTESEQRFRSLYQFSPDPIYVLSESGYFTDINEAGCQLLQRQLAELRNTHFNRVILPEQLPAVSAYFTKALAGEAVSFETSILNYSAQQLELQITIVPTWIDGRIAGVIGMAKNITLRLQIEKQLRLFKRAVDASASGVVIVDITGPDMPVCYVNHAFEKLTGFSSDEVLGLNCRFLQGAERDELAIHQIRLAISARQECSVVLRNYRKDSSAFWNHLFLAPVPDELGNITHYVGIQTDITAQRNYEQELAKNASYDLLTGLPNRSLFRDRLTQSCTISARHHEKVAVLFIDLDGFKLINDSLGHLVGDEVLRQISNRVKRQLRPGDTLARMGGDEFVLMVPDLSDIGLLDNMAKQILQIVSEPMQVEEHELQVTASIGISLMDQVLNEPMQLVQQADLAMYRAKQLGRNNYQWYHAEMETSLNKRINLRTMLKKAVAKQEFVLYYQPQVEAGSGRLTGLEALLRWPHPELGMIGPDEFIPVAEETGLIIEIGQWVIEQAAAFNYSLQQLGLPPLIMAVNLSSLQFQRSGFVAQLEQTLQQSQLEPRWFELELTESLLLENIDLVVNKLQRLKKLGISIAIDDFGTGYSSLNYLKRLPIDKLKIDRSFIKDLVTDQRDAAISRAIIAMAHQLGIKVIAEGVETEAQASFLAKSLCDELQGYYFAQPMPAEQLKVFLTRYAPLAKQRALLAPQTLLLVDDEENILHSLKRLLRKEPYQILCCGSAAEAFELLALHQVQVIISDQRMPEMNGTEFLSRVKEMYPDTIRLVLSGYTDLRSVTDAINHGAIYKFLTKPWQDEELKAEISAAFRRYREQQHLAVSE</sequence>
<feature type="domain" description="PAS" evidence="6">
    <location>
        <begin position="497"/>
        <end position="567"/>
    </location>
</feature>
<evidence type="ECO:0000259" key="6">
    <source>
        <dbReference type="PROSITE" id="PS50112"/>
    </source>
</evidence>
<dbReference type="PANTHER" id="PTHR44757">
    <property type="entry name" value="DIGUANYLATE CYCLASE DGCP"/>
    <property type="match status" value="1"/>
</dbReference>
<dbReference type="SUPFAM" id="SSF52172">
    <property type="entry name" value="CheY-like"/>
    <property type="match status" value="1"/>
</dbReference>
<feature type="domain" description="EAL" evidence="8">
    <location>
        <begin position="1205"/>
        <end position="1459"/>
    </location>
</feature>
<feature type="domain" description="GGDEF" evidence="9">
    <location>
        <begin position="1063"/>
        <end position="1196"/>
    </location>
</feature>
<dbReference type="InterPro" id="IPR001789">
    <property type="entry name" value="Sig_transdc_resp-reg_receiver"/>
</dbReference>
<proteinExistence type="predicted"/>
<dbReference type="Gene3D" id="3.30.450.40">
    <property type="match status" value="1"/>
</dbReference>
<organism evidence="10 11">
    <name type="scientific">Alishewanella longhuensis</name>
    <dbReference type="NCBI Taxonomy" id="1091037"/>
    <lineage>
        <taxon>Bacteria</taxon>
        <taxon>Pseudomonadati</taxon>
        <taxon>Pseudomonadota</taxon>
        <taxon>Gammaproteobacteria</taxon>
        <taxon>Alteromonadales</taxon>
        <taxon>Alteromonadaceae</taxon>
        <taxon>Alishewanella</taxon>
    </lineage>
</organism>
<name>A0ABQ3KW90_9ALTE</name>
<dbReference type="PROSITE" id="PS50113">
    <property type="entry name" value="PAC"/>
    <property type="match status" value="1"/>
</dbReference>
<evidence type="ECO:0008006" key="12">
    <source>
        <dbReference type="Google" id="ProtNLM"/>
    </source>
</evidence>
<dbReference type="SMART" id="SM00065">
    <property type="entry name" value="GAF"/>
    <property type="match status" value="1"/>
</dbReference>
<dbReference type="RefSeq" id="WP_189429709.1">
    <property type="nucleotide sequence ID" value="NZ_BNAO01000001.1"/>
</dbReference>
<dbReference type="EMBL" id="BNAO01000001">
    <property type="protein sequence ID" value="GHG60804.1"/>
    <property type="molecule type" value="Genomic_DNA"/>
</dbReference>
<dbReference type="PROSITE" id="PS50112">
    <property type="entry name" value="PAS"/>
    <property type="match status" value="3"/>
</dbReference>
<dbReference type="InterPro" id="IPR035965">
    <property type="entry name" value="PAS-like_dom_sf"/>
</dbReference>
<evidence type="ECO:0000256" key="2">
    <source>
        <dbReference type="ARBA" id="ARBA00022777"/>
    </source>
</evidence>
<dbReference type="SMART" id="SM00267">
    <property type="entry name" value="GGDEF"/>
    <property type="match status" value="1"/>
</dbReference>
<dbReference type="InterPro" id="IPR035919">
    <property type="entry name" value="EAL_sf"/>
</dbReference>
<dbReference type="PROSITE" id="PS50887">
    <property type="entry name" value="GGDEF"/>
    <property type="match status" value="1"/>
</dbReference>
<dbReference type="CDD" id="cd01949">
    <property type="entry name" value="GGDEF"/>
    <property type="match status" value="1"/>
</dbReference>
<keyword evidence="1" id="KW-0808">Transferase</keyword>
<dbReference type="SUPFAM" id="SSF55781">
    <property type="entry name" value="GAF domain-like"/>
    <property type="match status" value="1"/>
</dbReference>
<dbReference type="InterPro" id="IPR001633">
    <property type="entry name" value="EAL_dom"/>
</dbReference>
<dbReference type="InterPro" id="IPR029016">
    <property type="entry name" value="GAF-like_dom_sf"/>
</dbReference>
<gene>
    <name evidence="10" type="ORF">GCM10010919_04540</name>
</gene>
<dbReference type="CDD" id="cd01948">
    <property type="entry name" value="EAL"/>
    <property type="match status" value="1"/>
</dbReference>
<dbReference type="Gene3D" id="3.30.70.270">
    <property type="match status" value="1"/>
</dbReference>
<keyword evidence="3" id="KW-0597">Phosphoprotein</keyword>
<keyword evidence="4" id="KW-0472">Membrane</keyword>
<feature type="domain" description="Response regulatory" evidence="5">
    <location>
        <begin position="1472"/>
        <end position="1587"/>
    </location>
</feature>
<comment type="caution">
    <text evidence="10">The sequence shown here is derived from an EMBL/GenBank/DDBJ whole genome shotgun (WGS) entry which is preliminary data.</text>
</comment>
<evidence type="ECO:0000313" key="11">
    <source>
        <dbReference type="Proteomes" id="UP000659697"/>
    </source>
</evidence>
<evidence type="ECO:0000256" key="1">
    <source>
        <dbReference type="ARBA" id="ARBA00022679"/>
    </source>
</evidence>
<feature type="transmembrane region" description="Helical" evidence="4">
    <location>
        <begin position="139"/>
        <end position="157"/>
    </location>
</feature>
<dbReference type="InterPro" id="IPR000014">
    <property type="entry name" value="PAS"/>
</dbReference>